<dbReference type="InterPro" id="IPR022973">
    <property type="entry name" value="Ribosomal_uL10_bac"/>
</dbReference>
<dbReference type="HAMAP" id="MF_00362">
    <property type="entry name" value="Ribosomal_uL10"/>
    <property type="match status" value="1"/>
</dbReference>
<evidence type="ECO:0000256" key="3">
    <source>
        <dbReference type="ARBA" id="ARBA00023274"/>
    </source>
</evidence>
<organism evidence="6 7">
    <name type="scientific">Clostridium sulfidigenes</name>
    <dbReference type="NCBI Taxonomy" id="318464"/>
    <lineage>
        <taxon>Bacteria</taxon>
        <taxon>Bacillati</taxon>
        <taxon>Bacillota</taxon>
        <taxon>Clostridia</taxon>
        <taxon>Eubacteriales</taxon>
        <taxon>Clostridiaceae</taxon>
        <taxon>Clostridium</taxon>
    </lineage>
</organism>
<dbReference type="InterPro" id="IPR001790">
    <property type="entry name" value="Ribosomal_uL10"/>
</dbReference>
<protein>
    <recommendedName>
        <fullName evidence="4 5">Large ribosomal subunit protein uL10</fullName>
    </recommendedName>
</protein>
<evidence type="ECO:0000256" key="4">
    <source>
        <dbReference type="ARBA" id="ARBA00035202"/>
    </source>
</evidence>
<dbReference type="AlphaFoldDB" id="A0A084J8A4"/>
<dbReference type="eggNOG" id="COG0244">
    <property type="taxonomic scope" value="Bacteria"/>
</dbReference>
<evidence type="ECO:0000256" key="2">
    <source>
        <dbReference type="ARBA" id="ARBA00022980"/>
    </source>
</evidence>
<dbReference type="InterPro" id="IPR043141">
    <property type="entry name" value="Ribosomal_uL10-like_sf"/>
</dbReference>
<dbReference type="STRING" id="318464.IO99_16140"/>
<dbReference type="Pfam" id="PF00466">
    <property type="entry name" value="Ribosomal_L10"/>
    <property type="match status" value="1"/>
</dbReference>
<comment type="function">
    <text evidence="5">Forms part of the ribosomal stalk, playing a central role in the interaction of the ribosome with GTP-bound translation factors.</text>
</comment>
<dbReference type="PANTHER" id="PTHR11560">
    <property type="entry name" value="39S RIBOSOMAL PROTEIN L10, MITOCHONDRIAL"/>
    <property type="match status" value="1"/>
</dbReference>
<keyword evidence="5" id="KW-0699">rRNA-binding</keyword>
<accession>A0A084J8A4</accession>
<comment type="subunit">
    <text evidence="5">Part of the ribosomal stalk of the 50S ribosomal subunit. The N-terminus interacts with L11 and the large rRNA to form the base of the stalk. The C-terminus forms an elongated spine to which L12 dimers bind in a sequential fashion forming a multimeric L10(L12)X complex.</text>
</comment>
<dbReference type="NCBIfam" id="NF000955">
    <property type="entry name" value="PRK00099.1-1"/>
    <property type="match status" value="1"/>
</dbReference>
<comment type="similarity">
    <text evidence="1 5">Belongs to the universal ribosomal protein uL10 family.</text>
</comment>
<keyword evidence="2 5" id="KW-0689">Ribosomal protein</keyword>
<reference evidence="6 7" key="1">
    <citation type="submission" date="2014-07" db="EMBL/GenBank/DDBJ databases">
        <title>Draft genome of Clostridium sulfidigenes 113A isolated from sediments associated with methane hydrate from Krishna Godavari basin.</title>
        <authorList>
            <person name="Honkalas V.S."/>
            <person name="Dabir A.P."/>
            <person name="Arora P."/>
            <person name="Dhakephalkar P.K."/>
        </authorList>
    </citation>
    <scope>NUCLEOTIDE SEQUENCE [LARGE SCALE GENOMIC DNA]</scope>
    <source>
        <strain evidence="6 7">113A</strain>
    </source>
</reference>
<evidence type="ECO:0000256" key="1">
    <source>
        <dbReference type="ARBA" id="ARBA00008889"/>
    </source>
</evidence>
<keyword evidence="7" id="KW-1185">Reference proteome</keyword>
<evidence type="ECO:0000256" key="5">
    <source>
        <dbReference type="HAMAP-Rule" id="MF_00362"/>
    </source>
</evidence>
<dbReference type="RefSeq" id="WP_035135037.1">
    <property type="nucleotide sequence ID" value="NZ_JBQHQR010000003.1"/>
</dbReference>
<name>A0A084J8A4_9CLOT</name>
<dbReference type="Gene3D" id="6.10.250.290">
    <property type="match status" value="1"/>
</dbReference>
<dbReference type="InterPro" id="IPR047865">
    <property type="entry name" value="Ribosomal_uL10_bac_type"/>
</dbReference>
<dbReference type="GO" id="GO:0006412">
    <property type="term" value="P:translation"/>
    <property type="evidence" value="ECO:0007669"/>
    <property type="project" value="UniProtKB-UniRule"/>
</dbReference>
<dbReference type="CDD" id="cd05797">
    <property type="entry name" value="Ribosomal_L10"/>
    <property type="match status" value="1"/>
</dbReference>
<dbReference type="GO" id="GO:1990904">
    <property type="term" value="C:ribonucleoprotein complex"/>
    <property type="evidence" value="ECO:0007669"/>
    <property type="project" value="UniProtKB-KW"/>
</dbReference>
<proteinExistence type="inferred from homology"/>
<dbReference type="Proteomes" id="UP000028542">
    <property type="component" value="Unassembled WGS sequence"/>
</dbReference>
<keyword evidence="3 5" id="KW-0687">Ribonucleoprotein</keyword>
<sequence length="168" mass="18382">MQSKNRSLKEAKVAEIKEKLEKAQGVVLSEYQGLNVEEDTQLRKALREAGVEYRVYKNTLVTLAAKELGIEGLDQYLQGPVSIALGYDDPTSPARVLNDFAKTHKKLQLKAGVVQGELFGEAQIKEIASIPSRDVLIAKLLGSFKAPLSNLAYLLNAIAEKKGEEAAE</sequence>
<evidence type="ECO:0000313" key="7">
    <source>
        <dbReference type="Proteomes" id="UP000028542"/>
    </source>
</evidence>
<dbReference type="SUPFAM" id="SSF160369">
    <property type="entry name" value="Ribosomal protein L10-like"/>
    <property type="match status" value="1"/>
</dbReference>
<dbReference type="GO" id="GO:0005840">
    <property type="term" value="C:ribosome"/>
    <property type="evidence" value="ECO:0007669"/>
    <property type="project" value="UniProtKB-KW"/>
</dbReference>
<gene>
    <name evidence="5" type="primary">rplJ</name>
    <name evidence="6" type="ORF">IO99_16140</name>
</gene>
<evidence type="ECO:0000313" key="6">
    <source>
        <dbReference type="EMBL" id="KEZ85188.1"/>
    </source>
</evidence>
<dbReference type="EMBL" id="JPMD01000040">
    <property type="protein sequence ID" value="KEZ85188.1"/>
    <property type="molecule type" value="Genomic_DNA"/>
</dbReference>
<keyword evidence="5" id="KW-0694">RNA-binding</keyword>
<dbReference type="GO" id="GO:0070180">
    <property type="term" value="F:large ribosomal subunit rRNA binding"/>
    <property type="evidence" value="ECO:0007669"/>
    <property type="project" value="UniProtKB-UniRule"/>
</dbReference>
<comment type="caution">
    <text evidence="6">The sequence shown here is derived from an EMBL/GenBank/DDBJ whole genome shotgun (WGS) entry which is preliminary data.</text>
</comment>
<dbReference type="Gene3D" id="3.30.70.1730">
    <property type="match status" value="1"/>
</dbReference>